<dbReference type="InterPro" id="IPR001790">
    <property type="entry name" value="Ribosomal_uL10"/>
</dbReference>
<dbReference type="AlphaFoldDB" id="A0A0G1XUX5"/>
<dbReference type="SUPFAM" id="SSF160369">
    <property type="entry name" value="Ribosomal protein L10-like"/>
    <property type="match status" value="1"/>
</dbReference>
<evidence type="ECO:0000313" key="7">
    <source>
        <dbReference type="Proteomes" id="UP000033865"/>
    </source>
</evidence>
<evidence type="ECO:0000313" key="6">
    <source>
        <dbReference type="EMBL" id="KKW34725.1"/>
    </source>
</evidence>
<reference evidence="6 7" key="1">
    <citation type="journal article" date="2015" name="Nature">
        <title>rRNA introns, odd ribosomes, and small enigmatic genomes across a large radiation of phyla.</title>
        <authorList>
            <person name="Brown C.T."/>
            <person name="Hug L.A."/>
            <person name="Thomas B.C."/>
            <person name="Sharon I."/>
            <person name="Castelle C.J."/>
            <person name="Singh A."/>
            <person name="Wilkins M.J."/>
            <person name="Williams K.H."/>
            <person name="Banfield J.F."/>
        </authorList>
    </citation>
    <scope>NUCLEOTIDE SEQUENCE [LARGE SCALE GENOMIC DNA]</scope>
</reference>
<evidence type="ECO:0000256" key="1">
    <source>
        <dbReference type="ARBA" id="ARBA00008889"/>
    </source>
</evidence>
<dbReference type="GO" id="GO:0006412">
    <property type="term" value="P:translation"/>
    <property type="evidence" value="ECO:0007669"/>
    <property type="project" value="UniProtKB-UniRule"/>
</dbReference>
<name>A0A0G1XUX5_9BACT</name>
<dbReference type="PANTHER" id="PTHR11560">
    <property type="entry name" value="39S RIBOSOMAL PROTEIN L10, MITOCHONDRIAL"/>
    <property type="match status" value="1"/>
</dbReference>
<comment type="similarity">
    <text evidence="1 5">Belongs to the universal ribosomal protein uL10 family.</text>
</comment>
<dbReference type="NCBIfam" id="NF000955">
    <property type="entry name" value="PRK00099.1-1"/>
    <property type="match status" value="1"/>
</dbReference>
<keyword evidence="3 5" id="KW-0687">Ribonucleoprotein</keyword>
<evidence type="ECO:0000256" key="4">
    <source>
        <dbReference type="ARBA" id="ARBA00035202"/>
    </source>
</evidence>
<proteinExistence type="inferred from homology"/>
<dbReference type="Gene3D" id="6.10.250.290">
    <property type="match status" value="1"/>
</dbReference>
<keyword evidence="2 5" id="KW-0689">Ribosomal protein</keyword>
<keyword evidence="5" id="KW-0694">RNA-binding</keyword>
<organism evidence="6 7">
    <name type="scientific">Candidatus Uhrbacteria bacterium GW2011_GWC2_53_7</name>
    <dbReference type="NCBI Taxonomy" id="1618986"/>
    <lineage>
        <taxon>Bacteria</taxon>
        <taxon>Candidatus Uhriibacteriota</taxon>
    </lineage>
</organism>
<comment type="function">
    <text evidence="5">Forms part of the ribosomal stalk, playing a central role in the interaction of the ribosome with GTP-bound translation factors.</text>
</comment>
<dbReference type="EMBL" id="LCRN01000061">
    <property type="protein sequence ID" value="KKW34725.1"/>
    <property type="molecule type" value="Genomic_DNA"/>
</dbReference>
<dbReference type="InterPro" id="IPR043141">
    <property type="entry name" value="Ribosomal_uL10-like_sf"/>
</dbReference>
<comment type="caution">
    <text evidence="6">The sequence shown here is derived from an EMBL/GenBank/DDBJ whole genome shotgun (WGS) entry which is preliminary data.</text>
</comment>
<dbReference type="HAMAP" id="MF_00362">
    <property type="entry name" value="Ribosomal_uL10"/>
    <property type="match status" value="1"/>
</dbReference>
<dbReference type="CDD" id="cd05797">
    <property type="entry name" value="Ribosomal_L10"/>
    <property type="match status" value="1"/>
</dbReference>
<sequence length="172" mass="18246">MAKTRQQKEELIAQIKERLSRAKSVAFAQISGYTMADANRLRDEAAKEGLETGIVKKTLLQIAAKDSGVEGLDVLPGSTLAIFGYEDEIAPARLLAKFLKGREAMSISAGIIDGKLVAAETVKAYAALPSHKELLAKLVGSINAPVSGFVNVLAGNLRGLVQVLNSIKESKA</sequence>
<dbReference type="Proteomes" id="UP000033865">
    <property type="component" value="Unassembled WGS sequence"/>
</dbReference>
<gene>
    <name evidence="5" type="primary">rplJ</name>
    <name evidence="6" type="ORF">UY82_C0061G0008</name>
</gene>
<evidence type="ECO:0000256" key="3">
    <source>
        <dbReference type="ARBA" id="ARBA00023274"/>
    </source>
</evidence>
<dbReference type="InterPro" id="IPR022973">
    <property type="entry name" value="Ribosomal_uL10_bac"/>
</dbReference>
<dbReference type="GO" id="GO:0005840">
    <property type="term" value="C:ribosome"/>
    <property type="evidence" value="ECO:0007669"/>
    <property type="project" value="UniProtKB-KW"/>
</dbReference>
<protein>
    <recommendedName>
        <fullName evidence="4 5">Large ribosomal subunit protein uL10</fullName>
    </recommendedName>
</protein>
<evidence type="ECO:0000256" key="5">
    <source>
        <dbReference type="HAMAP-Rule" id="MF_00362"/>
    </source>
</evidence>
<keyword evidence="5" id="KW-0699">rRNA-binding</keyword>
<accession>A0A0G1XUX5</accession>
<dbReference type="GO" id="GO:0070180">
    <property type="term" value="F:large ribosomal subunit rRNA binding"/>
    <property type="evidence" value="ECO:0007669"/>
    <property type="project" value="UniProtKB-UniRule"/>
</dbReference>
<comment type="subunit">
    <text evidence="5">Part of the ribosomal stalk of the 50S ribosomal subunit. The N-terminus interacts with L11 and the large rRNA to form the base of the stalk. The C-terminus forms an elongated spine to which L12 dimers bind in a sequential fashion forming a multimeric L10(L12)X complex.</text>
</comment>
<dbReference type="InterPro" id="IPR047865">
    <property type="entry name" value="Ribosomal_uL10_bac_type"/>
</dbReference>
<evidence type="ECO:0000256" key="2">
    <source>
        <dbReference type="ARBA" id="ARBA00022980"/>
    </source>
</evidence>
<dbReference type="GO" id="GO:1990904">
    <property type="term" value="C:ribonucleoprotein complex"/>
    <property type="evidence" value="ECO:0007669"/>
    <property type="project" value="UniProtKB-KW"/>
</dbReference>
<dbReference type="Gene3D" id="3.30.70.1730">
    <property type="match status" value="1"/>
</dbReference>
<dbReference type="Pfam" id="PF00466">
    <property type="entry name" value="Ribosomal_L10"/>
    <property type="match status" value="1"/>
</dbReference>